<evidence type="ECO:0000313" key="2">
    <source>
        <dbReference type="Proteomes" id="UP000002059"/>
    </source>
</evidence>
<gene>
    <name evidence="1" type="ORF">PAAG_08055</name>
</gene>
<dbReference type="OrthoDB" id="10562245at2759"/>
<dbReference type="Proteomes" id="UP000002059">
    <property type="component" value="Partially assembled WGS sequence"/>
</dbReference>
<keyword evidence="2" id="KW-1185">Reference proteome</keyword>
<protein>
    <submittedName>
        <fullName evidence="1">Uncharacterized protein</fullName>
    </submittedName>
</protein>
<proteinExistence type="predicted"/>
<dbReference type="EMBL" id="KN294020">
    <property type="protein sequence ID" value="EEH37637.2"/>
    <property type="molecule type" value="Genomic_DNA"/>
</dbReference>
<name>C1HBB4_PARBA</name>
<dbReference type="VEuPathDB" id="FungiDB:PAAG_08055"/>
<dbReference type="RefSeq" id="XP_015700844.1">
    <property type="nucleotide sequence ID" value="XM_015846409.1"/>
</dbReference>
<dbReference type="AlphaFoldDB" id="C1HBB4"/>
<evidence type="ECO:0000313" key="1">
    <source>
        <dbReference type="EMBL" id="EEH37637.2"/>
    </source>
</evidence>
<accession>C1HBB4</accession>
<organism evidence="1 2">
    <name type="scientific">Paracoccidioides lutzii (strain ATCC MYA-826 / Pb01)</name>
    <name type="common">Paracoccidioides brasiliensis</name>
    <dbReference type="NCBI Taxonomy" id="502779"/>
    <lineage>
        <taxon>Eukaryota</taxon>
        <taxon>Fungi</taxon>
        <taxon>Dikarya</taxon>
        <taxon>Ascomycota</taxon>
        <taxon>Pezizomycotina</taxon>
        <taxon>Eurotiomycetes</taxon>
        <taxon>Eurotiomycetidae</taxon>
        <taxon>Onygenales</taxon>
        <taxon>Ajellomycetaceae</taxon>
        <taxon>Paracoccidioides</taxon>
    </lineage>
</organism>
<sequence length="116" mass="12544">MTRVNEQLPSFFSRFLSCPVPGDPTVTRIAATTSLGKRITTAHYAPLGGPRSQSIRCADSLSEVMRRPGDILLADKTSKQRNKVIHGTGLRLKKLTLVSGDVIQEVLALFAPTNPG</sequence>
<dbReference type="HOGENOM" id="CLU_2097554_0_0_1"/>
<reference evidence="1 2" key="1">
    <citation type="journal article" date="2011" name="PLoS Genet.">
        <title>Comparative genomic analysis of human fungal pathogens causing paracoccidioidomycosis.</title>
        <authorList>
            <person name="Desjardins C.A."/>
            <person name="Champion M.D."/>
            <person name="Holder J.W."/>
            <person name="Muszewska A."/>
            <person name="Goldberg J."/>
            <person name="Bailao A.M."/>
            <person name="Brigido M.M."/>
            <person name="Ferreira M.E."/>
            <person name="Garcia A.M."/>
            <person name="Grynberg M."/>
            <person name="Gujja S."/>
            <person name="Heiman D.I."/>
            <person name="Henn M.R."/>
            <person name="Kodira C.D."/>
            <person name="Leon-Narvaez H."/>
            <person name="Longo L.V."/>
            <person name="Ma L.J."/>
            <person name="Malavazi I."/>
            <person name="Matsuo A.L."/>
            <person name="Morais F.V."/>
            <person name="Pereira M."/>
            <person name="Rodriguez-Brito S."/>
            <person name="Sakthikumar S."/>
            <person name="Salem-Izacc S.M."/>
            <person name="Sykes S.M."/>
            <person name="Teixeira M.M."/>
            <person name="Vallejo M.C."/>
            <person name="Walter M.E."/>
            <person name="Yandava C."/>
            <person name="Young S."/>
            <person name="Zeng Q."/>
            <person name="Zucker J."/>
            <person name="Felipe M.S."/>
            <person name="Goldman G.H."/>
            <person name="Haas B.J."/>
            <person name="McEwen J.G."/>
            <person name="Nino-Vega G."/>
            <person name="Puccia R."/>
            <person name="San-Blas G."/>
            <person name="Soares C.M."/>
            <person name="Birren B.W."/>
            <person name="Cuomo C.A."/>
        </authorList>
    </citation>
    <scope>NUCLEOTIDE SEQUENCE [LARGE SCALE GENOMIC DNA]</scope>
    <source>
        <strain evidence="2">ATCC MYA-826 / Pb01</strain>
    </source>
</reference>
<dbReference type="KEGG" id="pbl:PAAG_08055"/>
<dbReference type="GeneID" id="9093201"/>